<dbReference type="GO" id="GO:0031514">
    <property type="term" value="C:motile cilium"/>
    <property type="evidence" value="ECO:0007669"/>
    <property type="project" value="TreeGrafter"/>
</dbReference>
<dbReference type="InterPro" id="IPR056291">
    <property type="entry name" value="MORN_DRC7"/>
</dbReference>
<dbReference type="Proteomes" id="UP000494106">
    <property type="component" value="Unassembled WGS sequence"/>
</dbReference>
<gene>
    <name evidence="7" type="ORF">APLA_LOCUS11904</name>
</gene>
<dbReference type="Pfam" id="PF24667">
    <property type="entry name" value="MORN_DRC7"/>
    <property type="match status" value="1"/>
</dbReference>
<dbReference type="Pfam" id="PF24656">
    <property type="entry name" value="CEPT76_peptidase"/>
    <property type="match status" value="1"/>
</dbReference>
<dbReference type="Pfam" id="PF24671">
    <property type="entry name" value="DRC7_C"/>
    <property type="match status" value="1"/>
</dbReference>
<keyword evidence="8" id="KW-1185">Reference proteome</keyword>
<feature type="domain" description="Dynein regulatory complex subunit 7 C-terminal" evidence="6">
    <location>
        <begin position="606"/>
        <end position="710"/>
    </location>
</feature>
<dbReference type="InterPro" id="IPR056292">
    <property type="entry name" value="DRC7_C"/>
</dbReference>
<keyword evidence="2" id="KW-0963">Cytoplasm</keyword>
<accession>A0A8S1API5</accession>
<evidence type="ECO:0000256" key="2">
    <source>
        <dbReference type="ARBA" id="ARBA00022490"/>
    </source>
</evidence>
<dbReference type="EMBL" id="CADEBC010000535">
    <property type="protein sequence ID" value="CAB3248869.1"/>
    <property type="molecule type" value="Genomic_DNA"/>
</dbReference>
<evidence type="ECO:0000313" key="8">
    <source>
        <dbReference type="Proteomes" id="UP000494106"/>
    </source>
</evidence>
<keyword evidence="3" id="KW-0206">Cytoskeleton</keyword>
<evidence type="ECO:0000259" key="4">
    <source>
        <dbReference type="Pfam" id="PF24656"/>
    </source>
</evidence>
<dbReference type="InterPro" id="IPR056290">
    <property type="entry name" value="CEPT76/DRC7_peptidase-like_dom"/>
</dbReference>
<dbReference type="PANTHER" id="PTHR35249:SF2">
    <property type="entry name" value="DYNEIN REGULATORY COMPLEX SUBUNIT 7"/>
    <property type="match status" value="1"/>
</dbReference>
<protein>
    <submittedName>
        <fullName evidence="7">Uncharacterized protein</fullName>
    </submittedName>
</protein>
<dbReference type="OrthoDB" id="10262874at2759"/>
<evidence type="ECO:0000256" key="3">
    <source>
        <dbReference type="ARBA" id="ARBA00023212"/>
    </source>
</evidence>
<organism evidence="7 8">
    <name type="scientific">Arctia plantaginis</name>
    <name type="common">Wood tiger moth</name>
    <name type="synonym">Phalaena plantaginis</name>
    <dbReference type="NCBI Taxonomy" id="874455"/>
    <lineage>
        <taxon>Eukaryota</taxon>
        <taxon>Metazoa</taxon>
        <taxon>Ecdysozoa</taxon>
        <taxon>Arthropoda</taxon>
        <taxon>Hexapoda</taxon>
        <taxon>Insecta</taxon>
        <taxon>Pterygota</taxon>
        <taxon>Neoptera</taxon>
        <taxon>Endopterygota</taxon>
        <taxon>Lepidoptera</taxon>
        <taxon>Glossata</taxon>
        <taxon>Ditrysia</taxon>
        <taxon>Noctuoidea</taxon>
        <taxon>Erebidae</taxon>
        <taxon>Arctiinae</taxon>
        <taxon>Arctia</taxon>
    </lineage>
</organism>
<dbReference type="GO" id="GO:0005856">
    <property type="term" value="C:cytoskeleton"/>
    <property type="evidence" value="ECO:0007669"/>
    <property type="project" value="UniProtKB-SubCell"/>
</dbReference>
<name>A0A8S1API5_ARCPL</name>
<reference evidence="7 8" key="1">
    <citation type="submission" date="2020-04" db="EMBL/GenBank/DDBJ databases">
        <authorList>
            <person name="Wallbank WR R."/>
            <person name="Pardo Diaz C."/>
            <person name="Kozak K."/>
            <person name="Martin S."/>
            <person name="Jiggins C."/>
            <person name="Moest M."/>
            <person name="Warren A I."/>
            <person name="Byers J.R.P. K."/>
            <person name="Montejo-Kovacevich G."/>
            <person name="Yen C E."/>
        </authorList>
    </citation>
    <scope>NUCLEOTIDE SEQUENCE [LARGE SCALE GENOMIC DNA]</scope>
</reference>
<evidence type="ECO:0000259" key="6">
    <source>
        <dbReference type="Pfam" id="PF24671"/>
    </source>
</evidence>
<evidence type="ECO:0000313" key="7">
    <source>
        <dbReference type="EMBL" id="CAB3248869.1"/>
    </source>
</evidence>
<comment type="subcellular location">
    <subcellularLocation>
        <location evidence="1">Cytoplasm</location>
        <location evidence="1">Cytoskeleton</location>
    </subcellularLocation>
</comment>
<proteinExistence type="predicted"/>
<evidence type="ECO:0000259" key="5">
    <source>
        <dbReference type="Pfam" id="PF24667"/>
    </source>
</evidence>
<dbReference type="PANTHER" id="PTHR35249">
    <property type="entry name" value="DYNEIN REGULATORY COMPLEX SUBUNIT 7"/>
    <property type="match status" value="1"/>
</dbReference>
<dbReference type="AlphaFoldDB" id="A0A8S1API5"/>
<evidence type="ECO:0000256" key="1">
    <source>
        <dbReference type="ARBA" id="ARBA00004245"/>
    </source>
</evidence>
<dbReference type="InterPro" id="IPR033551">
    <property type="entry name" value="DRC7/lobo"/>
</dbReference>
<sequence length="723" mass="84814">MRQKKVENLGTFSRKKPERLMSPYTAIIRRSGNPFELATVLVSWLIGGGYDAYIVVGCAERDICMAVRYRTVCPEIPDETEKIEETPPPTTEPRYRLVPLPDFTSNYCVEMEKKEAAKRKAAADKIENERLQKIADLEKPPQDDIDGWRTHAWVLILPGLMGIEEPFFIEPSEGISYPLDAKRYQHIESVYNDENYYANIQGEKSDLSQLNYDLSDMECWEHLLAGEPSHRRQLVGIDTSDKKTAVDTEKHLDMPLSWVEKLDISTEEYQRRYPGSHKVIHYKKGILEKFAAYSQPDAIVKRVQTFEDYALSVPLLKYEWYYQREDKMITARFDYVKREVREIFLIGRRDHLLKHTYSMDAPPTSVEGDRVMEFNYYARLDHLTKIVCTPLSFEEHYTDRQDRLQSRIIIYTEGTKAEPKRHVKDITETYSRNYDIPAKKDVYKKIFHIQENTIQLLYQYDYNFVTNDTRHFIKPNLAETGGKILFYPDKTSGYIADATASPPRPLDVYYALCDNIVWEYNTNKLIRDRETDINGYLRQRYKELTEPVMVVALFDTEKNEAAKKGWIEQETQKAEVTEREKEAEIDPLAPYLARMFGSGHGTGVPLTVKEATIVREQCINDFKTKQLARQNLVQKRFDKYNAEYKAKRLWYLANQFILTPEKESAYFADSAELSFKVHSLEVRLTRHRDLSGPRFKAMMDYLNKHPLLKEYNRIRQPTRVYKK</sequence>
<comment type="caution">
    <text evidence="7">The sequence shown here is derived from an EMBL/GenBank/DDBJ whole genome shotgun (WGS) entry which is preliminary data.</text>
</comment>
<feature type="domain" description="Dynein regulatory complex subunit 7 MORN" evidence="5">
    <location>
        <begin position="274"/>
        <end position="550"/>
    </location>
</feature>
<feature type="domain" description="CEP76/DRC7 peptidase-like" evidence="4">
    <location>
        <begin position="149"/>
        <end position="223"/>
    </location>
</feature>
<dbReference type="GO" id="GO:0030317">
    <property type="term" value="P:flagellated sperm motility"/>
    <property type="evidence" value="ECO:0007669"/>
    <property type="project" value="TreeGrafter"/>
</dbReference>